<keyword evidence="14" id="KW-1185">Reference proteome</keyword>
<evidence type="ECO:0000313" key="14">
    <source>
        <dbReference type="Proteomes" id="UP000220251"/>
    </source>
</evidence>
<dbReference type="GO" id="GO:0019346">
    <property type="term" value="P:transsulfuration"/>
    <property type="evidence" value="ECO:0007669"/>
    <property type="project" value="InterPro"/>
</dbReference>
<comment type="catalytic activity">
    <reaction evidence="7">
        <text>L-methionine + H2O = methanethiol + 2-oxobutanoate + NH4(+)</text>
        <dbReference type="Rhea" id="RHEA:23800"/>
        <dbReference type="ChEBI" id="CHEBI:15377"/>
        <dbReference type="ChEBI" id="CHEBI:16007"/>
        <dbReference type="ChEBI" id="CHEBI:16763"/>
        <dbReference type="ChEBI" id="CHEBI:28938"/>
        <dbReference type="ChEBI" id="CHEBI:57844"/>
        <dbReference type="EC" id="4.4.1.11"/>
    </reaction>
</comment>
<dbReference type="EMBL" id="CWGJ01000011">
    <property type="protein sequence ID" value="CRX38113.1"/>
    <property type="molecule type" value="Genomic_DNA"/>
</dbReference>
<protein>
    <recommendedName>
        <fullName evidence="4">L-methionine gamma-lyase</fullName>
        <ecNumber evidence="3">4.4.1.11</ecNumber>
    </recommendedName>
    <alternativeName>
        <fullName evidence="10">L-methionine-alpha-deamino-gamma-mercaptomethane-lyase</fullName>
    </alternativeName>
</protein>
<dbReference type="GO" id="GO:0047982">
    <property type="term" value="F:homocysteine desulfhydrase activity"/>
    <property type="evidence" value="ECO:0007669"/>
    <property type="project" value="UniProtKB-EC"/>
</dbReference>
<dbReference type="FunFam" id="3.40.640.10:FF:000046">
    <property type="entry name" value="Cystathionine gamma-lyase"/>
    <property type="match status" value="1"/>
</dbReference>
<evidence type="ECO:0000256" key="4">
    <source>
        <dbReference type="ARBA" id="ARBA00019040"/>
    </source>
</evidence>
<dbReference type="GO" id="GO:0005737">
    <property type="term" value="C:cytoplasm"/>
    <property type="evidence" value="ECO:0007669"/>
    <property type="project" value="TreeGrafter"/>
</dbReference>
<comment type="catalytic activity">
    <reaction evidence="8">
        <text>L-homocysteine + H2O = 2-oxobutanoate + hydrogen sulfide + NH4(+) + H(+)</text>
        <dbReference type="Rhea" id="RHEA:14501"/>
        <dbReference type="ChEBI" id="CHEBI:15377"/>
        <dbReference type="ChEBI" id="CHEBI:15378"/>
        <dbReference type="ChEBI" id="CHEBI:16763"/>
        <dbReference type="ChEBI" id="CHEBI:28938"/>
        <dbReference type="ChEBI" id="CHEBI:29919"/>
        <dbReference type="ChEBI" id="CHEBI:58199"/>
        <dbReference type="EC" id="4.4.1.2"/>
    </reaction>
</comment>
<dbReference type="CDD" id="cd00614">
    <property type="entry name" value="CGS_like"/>
    <property type="match status" value="1"/>
</dbReference>
<name>A0A0H5DQ04_9BACT</name>
<evidence type="ECO:0000256" key="12">
    <source>
        <dbReference type="RuleBase" id="RU362118"/>
    </source>
</evidence>
<dbReference type="FunFam" id="3.90.1150.10:FF:000008">
    <property type="entry name" value="Cystathionine gamma-synthase"/>
    <property type="match status" value="1"/>
</dbReference>
<keyword evidence="5 11" id="KW-0663">Pyridoxal phosphate</keyword>
<dbReference type="InterPro" id="IPR000277">
    <property type="entry name" value="Cys/Met-Metab_PyrdxlP-dep_enz"/>
</dbReference>
<dbReference type="InterPro" id="IPR015421">
    <property type="entry name" value="PyrdxlP-dep_Trfase_major"/>
</dbReference>
<evidence type="ECO:0000313" key="13">
    <source>
        <dbReference type="EMBL" id="CRX38113.1"/>
    </source>
</evidence>
<dbReference type="OrthoDB" id="9803887at2"/>
<dbReference type="InterPro" id="IPR054542">
    <property type="entry name" value="Cys_met_metab_PP"/>
</dbReference>
<evidence type="ECO:0000256" key="2">
    <source>
        <dbReference type="ARBA" id="ARBA00008667"/>
    </source>
</evidence>
<evidence type="ECO:0000256" key="7">
    <source>
        <dbReference type="ARBA" id="ARBA00049180"/>
    </source>
</evidence>
<organism evidence="13 14">
    <name type="scientific">Estrella lausannensis</name>
    <dbReference type="NCBI Taxonomy" id="483423"/>
    <lineage>
        <taxon>Bacteria</taxon>
        <taxon>Pseudomonadati</taxon>
        <taxon>Chlamydiota</taxon>
        <taxon>Chlamydiia</taxon>
        <taxon>Parachlamydiales</taxon>
        <taxon>Candidatus Criblamydiaceae</taxon>
        <taxon>Estrella</taxon>
    </lineage>
</organism>
<evidence type="ECO:0000256" key="5">
    <source>
        <dbReference type="ARBA" id="ARBA00022898"/>
    </source>
</evidence>
<dbReference type="Proteomes" id="UP000220251">
    <property type="component" value="Unassembled WGS sequence"/>
</dbReference>
<evidence type="ECO:0000256" key="8">
    <source>
        <dbReference type="ARBA" id="ARBA00050802"/>
    </source>
</evidence>
<dbReference type="InterPro" id="IPR015424">
    <property type="entry name" value="PyrdxlP-dep_Trfase"/>
</dbReference>
<dbReference type="RefSeq" id="WP_098037964.1">
    <property type="nucleotide sequence ID" value="NZ_CWGJ01000011.1"/>
</dbReference>
<dbReference type="EC" id="4.4.1.11" evidence="3"/>
<dbReference type="PIRSF" id="PIRSF001434">
    <property type="entry name" value="CGS"/>
    <property type="match status" value="1"/>
</dbReference>
<evidence type="ECO:0000256" key="1">
    <source>
        <dbReference type="ARBA" id="ARBA00001933"/>
    </source>
</evidence>
<dbReference type="AlphaFoldDB" id="A0A0H5DQ04"/>
<sequence>MKFATRAIHEGIEADKSTGALMPPIYMTSTYLQEAPGATKGYDYTRAGNPNFTVAERQLAALEEGSFATLYSSGLGALSALLSSFNQGDTVLAFNGIYGGTFRLLDKVFQRFGLHYRLINGEDEGALAEALDKKPALLLFETPNNPLLGIHDIEVIAKQAKERGVTTCVDNTFATPYFQKPLTLGADIVWQSCTKYLGGHSDIIGGALITNSREWKSKFDFARMTVGLNPSPFDAWLLSRSMKTLPLRMEKHAQNAGEIVSFLKDHPLVKTLYYPGMPSHPRYSVAQKQMSGFSGIVSAEFNLTLEQTKKLISSFKLFALAESLGGIESLVCHPSTMTHASIPKEKREEMKISDGLVRFSVGLEDIEDLKKDLTSGLASC</sequence>
<accession>A0A0H5DQ04</accession>
<evidence type="ECO:0000256" key="10">
    <source>
        <dbReference type="ARBA" id="ARBA00078333"/>
    </source>
</evidence>
<dbReference type="PANTHER" id="PTHR11808:SF15">
    <property type="entry name" value="CYSTATHIONINE GAMMA-LYASE"/>
    <property type="match status" value="1"/>
</dbReference>
<dbReference type="GO" id="GO:0019343">
    <property type="term" value="P:cysteine biosynthetic process via cystathionine"/>
    <property type="evidence" value="ECO:0007669"/>
    <property type="project" value="TreeGrafter"/>
</dbReference>
<comment type="subunit">
    <text evidence="9">Homotetramer; dimer of active dimers.</text>
</comment>
<comment type="cofactor">
    <cofactor evidence="1 12">
        <name>pyridoxal 5'-phosphate</name>
        <dbReference type="ChEBI" id="CHEBI:597326"/>
    </cofactor>
</comment>
<keyword evidence="6 13" id="KW-0456">Lyase</keyword>
<dbReference type="Gene3D" id="3.90.1150.10">
    <property type="entry name" value="Aspartate Aminotransferase, domain 1"/>
    <property type="match status" value="1"/>
</dbReference>
<dbReference type="PANTHER" id="PTHR11808">
    <property type="entry name" value="TRANS-SULFURATION ENZYME FAMILY MEMBER"/>
    <property type="match status" value="1"/>
</dbReference>
<dbReference type="SUPFAM" id="SSF53383">
    <property type="entry name" value="PLP-dependent transferases"/>
    <property type="match status" value="1"/>
</dbReference>
<dbReference type="GO" id="GO:0018826">
    <property type="term" value="F:methionine gamma-lyase activity"/>
    <property type="evidence" value="ECO:0007669"/>
    <property type="project" value="UniProtKB-EC"/>
</dbReference>
<dbReference type="Pfam" id="PF01053">
    <property type="entry name" value="Cys_Met_Meta_PP"/>
    <property type="match status" value="1"/>
</dbReference>
<feature type="modified residue" description="N6-(pyridoxal phosphate)lysine" evidence="11">
    <location>
        <position position="195"/>
    </location>
</feature>
<dbReference type="PROSITE" id="PS00868">
    <property type="entry name" value="CYS_MET_METAB_PP"/>
    <property type="match status" value="1"/>
</dbReference>
<dbReference type="GO" id="GO:0004123">
    <property type="term" value="F:cystathionine gamma-lyase activity"/>
    <property type="evidence" value="ECO:0007669"/>
    <property type="project" value="TreeGrafter"/>
</dbReference>
<evidence type="ECO:0000256" key="9">
    <source>
        <dbReference type="ARBA" id="ARBA00064130"/>
    </source>
</evidence>
<evidence type="ECO:0000256" key="6">
    <source>
        <dbReference type="ARBA" id="ARBA00023239"/>
    </source>
</evidence>
<evidence type="ECO:0000256" key="11">
    <source>
        <dbReference type="PIRSR" id="PIRSR001434-2"/>
    </source>
</evidence>
<dbReference type="Gene3D" id="3.40.640.10">
    <property type="entry name" value="Type I PLP-dependent aspartate aminotransferase-like (Major domain)"/>
    <property type="match status" value="1"/>
</dbReference>
<proteinExistence type="inferred from homology"/>
<dbReference type="GO" id="GO:0030170">
    <property type="term" value="F:pyridoxal phosphate binding"/>
    <property type="evidence" value="ECO:0007669"/>
    <property type="project" value="InterPro"/>
</dbReference>
<dbReference type="InterPro" id="IPR015422">
    <property type="entry name" value="PyrdxlP-dep_Trfase_small"/>
</dbReference>
<gene>
    <name evidence="13" type="primary">metB</name>
    <name evidence="13" type="ORF">ELAC_0761</name>
</gene>
<reference evidence="14" key="1">
    <citation type="submission" date="2015-06" db="EMBL/GenBank/DDBJ databases">
        <authorList>
            <person name="Bertelli C."/>
        </authorList>
    </citation>
    <scope>NUCLEOTIDE SEQUENCE [LARGE SCALE GENOMIC DNA]</scope>
    <source>
        <strain evidence="14">CRIB-30</strain>
    </source>
</reference>
<comment type="similarity">
    <text evidence="2">Belongs to the trans-sulfuration enzymes family. L-methionine gamma-lyase subfamily.</text>
</comment>
<dbReference type="GO" id="GO:0003962">
    <property type="term" value="F:cystathionine gamma-synthase activity"/>
    <property type="evidence" value="ECO:0007669"/>
    <property type="project" value="TreeGrafter"/>
</dbReference>
<evidence type="ECO:0000256" key="3">
    <source>
        <dbReference type="ARBA" id="ARBA00012222"/>
    </source>
</evidence>